<dbReference type="EMBL" id="PFBK01000004">
    <property type="protein sequence ID" value="PIR83882.1"/>
    <property type="molecule type" value="Genomic_DNA"/>
</dbReference>
<name>A0A2H0UBV4_9BACT</name>
<dbReference type="AlphaFoldDB" id="A0A2H0UBV4"/>
<comment type="caution">
    <text evidence="1">The sequence shown here is derived from an EMBL/GenBank/DDBJ whole genome shotgun (WGS) entry which is preliminary data.</text>
</comment>
<sequence>VKAFVRDELFDRQVDMESPNTLRNLSELTATRTLLETFKKAINALTVQDKGDAEIRDTIKLRQTRPFVAKDQGYLIPKKSVFNRIIGDSHFELLFARFLEDCDEDEVISYAKNYLAVHFKLDYVNADGDISNYYPDFIVKESPKQVYIVETKGQEDLDVPLKMARLAQWCEDINRVQSDVKFDFVYVDEEGFEKYKPDSFKQLVAGFREYKEEKE</sequence>
<organism evidence="1 2">
    <name type="scientific">Candidatus Kaiserbacteria bacterium CG10_big_fil_rev_8_21_14_0_10_51_14</name>
    <dbReference type="NCBI Taxonomy" id="1974610"/>
    <lineage>
        <taxon>Bacteria</taxon>
        <taxon>Candidatus Kaiseribacteriota</taxon>
    </lineage>
</organism>
<gene>
    <name evidence="1" type="ORF">COU18_01865</name>
</gene>
<dbReference type="GO" id="GO:0004519">
    <property type="term" value="F:endonuclease activity"/>
    <property type="evidence" value="ECO:0007669"/>
    <property type="project" value="UniProtKB-KW"/>
</dbReference>
<evidence type="ECO:0000313" key="2">
    <source>
        <dbReference type="Proteomes" id="UP000231192"/>
    </source>
</evidence>
<reference evidence="2" key="1">
    <citation type="submission" date="2017-09" db="EMBL/GenBank/DDBJ databases">
        <title>Depth-based differentiation of microbial function through sediment-hosted aquifers and enrichment of novel symbionts in the deep terrestrial subsurface.</title>
        <authorList>
            <person name="Probst A.J."/>
            <person name="Ladd B."/>
            <person name="Jarett J.K."/>
            <person name="Geller-Mcgrath D.E."/>
            <person name="Sieber C.M.K."/>
            <person name="Emerson J.B."/>
            <person name="Anantharaman K."/>
            <person name="Thomas B.C."/>
            <person name="Malmstrom R."/>
            <person name="Stieglmeier M."/>
            <person name="Klingl A."/>
            <person name="Woyke T."/>
            <person name="Ryan C.M."/>
            <person name="Banfield J.F."/>
        </authorList>
    </citation>
    <scope>NUCLEOTIDE SEQUENCE [LARGE SCALE GENOMIC DNA]</scope>
</reference>
<dbReference type="Proteomes" id="UP000231192">
    <property type="component" value="Unassembled WGS sequence"/>
</dbReference>
<keyword evidence="1" id="KW-0378">Hydrolase</keyword>
<keyword evidence="1" id="KW-0540">Nuclease</keyword>
<feature type="non-terminal residue" evidence="1">
    <location>
        <position position="1"/>
    </location>
</feature>
<evidence type="ECO:0000313" key="1">
    <source>
        <dbReference type="EMBL" id="PIR83882.1"/>
    </source>
</evidence>
<keyword evidence="1" id="KW-0255">Endonuclease</keyword>
<proteinExistence type="predicted"/>
<accession>A0A2H0UBV4</accession>
<protein>
    <submittedName>
        <fullName evidence="1">Type III restriction endonuclease subunit R</fullName>
    </submittedName>
</protein>